<dbReference type="PROSITE" id="PS51450">
    <property type="entry name" value="LRR"/>
    <property type="match status" value="1"/>
</dbReference>
<dbReference type="PANTHER" id="PTHR31450">
    <property type="entry name" value="LEUCINE-RICH REPEAT-CONTAINING PROTEIN 19 LRRC19 FAMILY MEMBER"/>
    <property type="match status" value="1"/>
</dbReference>
<gene>
    <name evidence="3" type="ORF">OXX778_LOCUS12215</name>
</gene>
<keyword evidence="4" id="KW-1185">Reference proteome</keyword>
<reference evidence="3" key="1">
    <citation type="submission" date="2021-02" db="EMBL/GenBank/DDBJ databases">
        <authorList>
            <person name="Nowell W R."/>
        </authorList>
    </citation>
    <scope>NUCLEOTIDE SEQUENCE</scope>
    <source>
        <strain evidence="3">Ploen Becks lab</strain>
    </source>
</reference>
<name>A0A814AR83_9BILA</name>
<evidence type="ECO:0000313" key="4">
    <source>
        <dbReference type="Proteomes" id="UP000663879"/>
    </source>
</evidence>
<accession>A0A814AR83</accession>
<dbReference type="EMBL" id="CAJNOC010002180">
    <property type="protein sequence ID" value="CAF0917263.1"/>
    <property type="molecule type" value="Genomic_DNA"/>
</dbReference>
<dbReference type="InterPro" id="IPR032675">
    <property type="entry name" value="LRR_dom_sf"/>
</dbReference>
<protein>
    <submittedName>
        <fullName evidence="3">Uncharacterized protein</fullName>
    </submittedName>
</protein>
<sequence length="390" mass="46345">MNYFRLKIISYYDDLIREIDIKTEELLANENIGNHEKNEINQNRTEWIMKLQQMRDQNLLNFEQSIDLRNLTNQNEISNYISFENEFLILRQNQLSLRENPLLILEFNKNATLDKSWIKKNNDLKYASPIEILYRTGYFNRHNLMFYIYPLNKYTLQYCIRKNYSYQFFSSKLENSLEFSNENYKELNLYHVLLGSIDDQMSNECILIKLENFQILDLSKCGIKKINKITFNGLFNLKSLYLNNNEIGILEGNTFKDLKNLNVLSLTCNCLRILDVKMLNGLCNLEKLYLSSNEFLCLQSETFRNLDKVLFLEFTDCNLRNLQSNIFIGMYNLSHLDVSNNLISFIEKDTFKHLYNLKKINFSNNSLIKIDEKKILKNDTISINNFNDAK</sequence>
<dbReference type="AlphaFoldDB" id="A0A814AR83"/>
<evidence type="ECO:0000256" key="2">
    <source>
        <dbReference type="ARBA" id="ARBA00022737"/>
    </source>
</evidence>
<dbReference type="PANTHER" id="PTHR31450:SF3">
    <property type="entry name" value="TYPE III ENDOSOME MEMBRANE PROTEIN TEMP"/>
    <property type="match status" value="1"/>
</dbReference>
<dbReference type="InterPro" id="IPR003591">
    <property type="entry name" value="Leu-rich_rpt_typical-subtyp"/>
</dbReference>
<dbReference type="Gene3D" id="3.80.10.10">
    <property type="entry name" value="Ribonuclease Inhibitor"/>
    <property type="match status" value="2"/>
</dbReference>
<proteinExistence type="predicted"/>
<dbReference type="Pfam" id="PF13855">
    <property type="entry name" value="LRR_8"/>
    <property type="match status" value="2"/>
</dbReference>
<dbReference type="SUPFAM" id="SSF52058">
    <property type="entry name" value="L domain-like"/>
    <property type="match status" value="1"/>
</dbReference>
<dbReference type="Proteomes" id="UP000663879">
    <property type="component" value="Unassembled WGS sequence"/>
</dbReference>
<feature type="non-terminal residue" evidence="3">
    <location>
        <position position="1"/>
    </location>
</feature>
<dbReference type="InterPro" id="IPR001611">
    <property type="entry name" value="Leu-rich_rpt"/>
</dbReference>
<dbReference type="OrthoDB" id="4691307at2759"/>
<organism evidence="3 4">
    <name type="scientific">Brachionus calyciflorus</name>
    <dbReference type="NCBI Taxonomy" id="104777"/>
    <lineage>
        <taxon>Eukaryota</taxon>
        <taxon>Metazoa</taxon>
        <taxon>Spiralia</taxon>
        <taxon>Gnathifera</taxon>
        <taxon>Rotifera</taxon>
        <taxon>Eurotatoria</taxon>
        <taxon>Monogononta</taxon>
        <taxon>Pseudotrocha</taxon>
        <taxon>Ploima</taxon>
        <taxon>Brachionidae</taxon>
        <taxon>Brachionus</taxon>
    </lineage>
</organism>
<evidence type="ECO:0000256" key="1">
    <source>
        <dbReference type="ARBA" id="ARBA00022614"/>
    </source>
</evidence>
<keyword evidence="1" id="KW-0433">Leucine-rich repeat</keyword>
<evidence type="ECO:0000313" key="3">
    <source>
        <dbReference type="EMBL" id="CAF0917263.1"/>
    </source>
</evidence>
<keyword evidence="2" id="KW-0677">Repeat</keyword>
<dbReference type="SMART" id="SM00369">
    <property type="entry name" value="LRR_TYP"/>
    <property type="match status" value="7"/>
</dbReference>
<comment type="caution">
    <text evidence="3">The sequence shown here is derived from an EMBL/GenBank/DDBJ whole genome shotgun (WGS) entry which is preliminary data.</text>
</comment>